<dbReference type="Proteomes" id="UP000282423">
    <property type="component" value="Unassembled WGS sequence"/>
</dbReference>
<proteinExistence type="predicted"/>
<name>A0A420W467_9SPHI</name>
<gene>
    <name evidence="1" type="ORF">D7322_01480</name>
</gene>
<evidence type="ECO:0000313" key="2">
    <source>
        <dbReference type="Proteomes" id="UP000282423"/>
    </source>
</evidence>
<dbReference type="AlphaFoldDB" id="A0A420W467"/>
<protein>
    <submittedName>
        <fullName evidence="1">Uncharacterized protein</fullName>
    </submittedName>
</protein>
<accession>A0A420W467</accession>
<evidence type="ECO:0000313" key="1">
    <source>
        <dbReference type="EMBL" id="RKO73365.1"/>
    </source>
</evidence>
<comment type="caution">
    <text evidence="1">The sequence shown here is derived from an EMBL/GenBank/DDBJ whole genome shotgun (WGS) entry which is preliminary data.</text>
</comment>
<reference evidence="1 2" key="1">
    <citation type="submission" date="2018-10" db="EMBL/GenBank/DDBJ databases">
        <title>Sphingobacterium sp. M05W1-28.</title>
        <authorList>
            <person name="Cai H."/>
        </authorList>
    </citation>
    <scope>NUCLEOTIDE SEQUENCE [LARGE SCALE GENOMIC DNA]</scope>
    <source>
        <strain evidence="1 2">M05W1-28</strain>
    </source>
</reference>
<sequence length="78" mass="9146">MFQERKQAKKEALLKPFAYKITAQIKAAKGRPVAVDQSTVLQNFVAHWRSPHFIAVHWSGLGVFWIKINNYCLKKWYI</sequence>
<organism evidence="1 2">
    <name type="scientific">Sphingobacterium puteale</name>
    <dbReference type="NCBI Taxonomy" id="2420510"/>
    <lineage>
        <taxon>Bacteria</taxon>
        <taxon>Pseudomonadati</taxon>
        <taxon>Bacteroidota</taxon>
        <taxon>Sphingobacteriia</taxon>
        <taxon>Sphingobacteriales</taxon>
        <taxon>Sphingobacteriaceae</taxon>
        <taxon>Sphingobacterium</taxon>
    </lineage>
</organism>
<keyword evidence="2" id="KW-1185">Reference proteome</keyword>
<dbReference type="EMBL" id="RBWS01000001">
    <property type="protein sequence ID" value="RKO73365.1"/>
    <property type="molecule type" value="Genomic_DNA"/>
</dbReference>